<dbReference type="EMBL" id="JAYKLX010000006">
    <property type="protein sequence ID" value="MEB3346670.1"/>
    <property type="molecule type" value="Genomic_DNA"/>
</dbReference>
<dbReference type="RefSeq" id="WP_324180697.1">
    <property type="nucleotide sequence ID" value="NZ_BAABAW010000006.1"/>
</dbReference>
<accession>A0ABU5ZXT4</accession>
<evidence type="ECO:0000259" key="1">
    <source>
        <dbReference type="Pfam" id="PF00246"/>
    </source>
</evidence>
<sequence length="385" mass="43976">MNLITLENWYSRYREESLFGRYINLDHIGPLLETLAHKIDIKEIALSENNEPIHLVTLGSGPKKLLLWSQMHGNESTTTKALFDLINLLNDTNNEVTKNVLQQCTLFIVPILSPDGARAYTRHNYNNVDLNRDAQNLTQKESKVLNSLIKEIKPDYGFNLHGQRTIFSAGETNNPATVSFLSPAGDQERSITESRKIAMEVIGKMNVVLQQCIPNQVGRYDDGFNINCVGDTLENIGIPTILFEAGHYPNDYNRETTREYIFYSLIASIHYIAQNDITGEGYEDYFLIPENGKCYHDVIIRDVILEGKNVDIAVQYTEELGENNVNFIPKIVKIEDLGKFYGHREIIGKKRVMRNEIVTVEIVPEVKLLKFYLDSELFSIELAKR</sequence>
<feature type="domain" description="Peptidase M14" evidence="1">
    <location>
        <begin position="41"/>
        <end position="133"/>
    </location>
</feature>
<gene>
    <name evidence="2" type="ORF">U6A24_14420</name>
</gene>
<evidence type="ECO:0000313" key="2">
    <source>
        <dbReference type="EMBL" id="MEB3346670.1"/>
    </source>
</evidence>
<name>A0ABU5ZXT4_9FLAO</name>
<dbReference type="Proteomes" id="UP001327027">
    <property type="component" value="Unassembled WGS sequence"/>
</dbReference>
<dbReference type="SUPFAM" id="SSF53187">
    <property type="entry name" value="Zn-dependent exopeptidases"/>
    <property type="match status" value="1"/>
</dbReference>
<protein>
    <submittedName>
        <fullName evidence="2">M14 metallopeptidase family protein</fullName>
    </submittedName>
</protein>
<evidence type="ECO:0000313" key="3">
    <source>
        <dbReference type="Proteomes" id="UP001327027"/>
    </source>
</evidence>
<proteinExistence type="predicted"/>
<organism evidence="2 3">
    <name type="scientific">Aquimarina gracilis</name>
    <dbReference type="NCBI Taxonomy" id="874422"/>
    <lineage>
        <taxon>Bacteria</taxon>
        <taxon>Pseudomonadati</taxon>
        <taxon>Bacteroidota</taxon>
        <taxon>Flavobacteriia</taxon>
        <taxon>Flavobacteriales</taxon>
        <taxon>Flavobacteriaceae</taxon>
        <taxon>Aquimarina</taxon>
    </lineage>
</organism>
<reference evidence="2 3" key="1">
    <citation type="journal article" date="2013" name="Int. J. Syst. Evol. Microbiol.">
        <title>Aquimarina gracilis sp. nov., isolated from the gut microflora of a mussel, Mytilus coruscus, and emended description of Aquimarina spongiae.</title>
        <authorList>
            <person name="Park S.C."/>
            <person name="Choe H.N."/>
            <person name="Baik K.S."/>
            <person name="Seong C.N."/>
        </authorList>
    </citation>
    <scope>NUCLEOTIDE SEQUENCE [LARGE SCALE GENOMIC DNA]</scope>
    <source>
        <strain evidence="2 3">PSC32</strain>
    </source>
</reference>
<comment type="caution">
    <text evidence="2">The sequence shown here is derived from an EMBL/GenBank/DDBJ whole genome shotgun (WGS) entry which is preliminary data.</text>
</comment>
<dbReference type="Pfam" id="PF00246">
    <property type="entry name" value="Peptidase_M14"/>
    <property type="match status" value="1"/>
</dbReference>
<dbReference type="CDD" id="cd06239">
    <property type="entry name" value="M14-like"/>
    <property type="match status" value="1"/>
</dbReference>
<keyword evidence="3" id="KW-1185">Reference proteome</keyword>
<dbReference type="InterPro" id="IPR000834">
    <property type="entry name" value="Peptidase_M14"/>
</dbReference>
<dbReference type="Gene3D" id="3.40.630.10">
    <property type="entry name" value="Zn peptidases"/>
    <property type="match status" value="1"/>
</dbReference>